<dbReference type="GO" id="GO:0004722">
    <property type="term" value="F:protein serine/threonine phosphatase activity"/>
    <property type="evidence" value="ECO:0007669"/>
    <property type="project" value="InterPro"/>
</dbReference>
<dbReference type="SMART" id="SM00331">
    <property type="entry name" value="PP2C_SIG"/>
    <property type="match status" value="1"/>
</dbReference>
<dbReference type="InterPro" id="IPR001932">
    <property type="entry name" value="PPM-type_phosphatase-like_dom"/>
</dbReference>
<evidence type="ECO:0000313" key="2">
    <source>
        <dbReference type="EMBL" id="MBI5168402.1"/>
    </source>
</evidence>
<reference evidence="2" key="1">
    <citation type="submission" date="2020-07" db="EMBL/GenBank/DDBJ databases">
        <title>Huge and variable diversity of episymbiotic CPR bacteria and DPANN archaea in groundwater ecosystems.</title>
        <authorList>
            <person name="He C.Y."/>
            <person name="Keren R."/>
            <person name="Whittaker M."/>
            <person name="Farag I.F."/>
            <person name="Doudna J."/>
            <person name="Cate J.H.D."/>
            <person name="Banfield J.F."/>
        </authorList>
    </citation>
    <scope>NUCLEOTIDE SEQUENCE</scope>
    <source>
        <strain evidence="2">NC_groundwater_1813_Pr3_B-0.1um_71_17</strain>
    </source>
</reference>
<dbReference type="CDD" id="cd00143">
    <property type="entry name" value="PP2Cc"/>
    <property type="match status" value="1"/>
</dbReference>
<comment type="caution">
    <text evidence="2">The sequence shown here is derived from an EMBL/GenBank/DDBJ whole genome shotgun (WGS) entry which is preliminary data.</text>
</comment>
<evidence type="ECO:0000313" key="3">
    <source>
        <dbReference type="Proteomes" id="UP000696931"/>
    </source>
</evidence>
<dbReference type="EMBL" id="JACRIW010000020">
    <property type="protein sequence ID" value="MBI5168402.1"/>
    <property type="molecule type" value="Genomic_DNA"/>
</dbReference>
<dbReference type="SMART" id="SM00332">
    <property type="entry name" value="PP2Cc"/>
    <property type="match status" value="1"/>
</dbReference>
<dbReference type="PROSITE" id="PS51746">
    <property type="entry name" value="PPM_2"/>
    <property type="match status" value="1"/>
</dbReference>
<protein>
    <submittedName>
        <fullName evidence="2">Serine/threonine-protein phosphatase</fullName>
    </submittedName>
</protein>
<evidence type="ECO:0000259" key="1">
    <source>
        <dbReference type="PROSITE" id="PS51746"/>
    </source>
</evidence>
<dbReference type="SUPFAM" id="SSF81606">
    <property type="entry name" value="PP2C-like"/>
    <property type="match status" value="1"/>
</dbReference>
<proteinExistence type="predicted"/>
<dbReference type="Gene3D" id="3.60.40.10">
    <property type="entry name" value="PPM-type phosphatase domain"/>
    <property type="match status" value="1"/>
</dbReference>
<sequence length="302" mass="32562">MNETPEPPSQPTGSFVDAGIPTHRVKADIAALTHKGSRENNEDAYVVYRLGRFMDCVSSNVAVGSLPSHIEDTGHLLIVGDGLGGAKAGEVASSTALHTLVAAISKQPKWALKFDDPATRDTEIDELITRSRAYLQHMHAAIRARQEQDPEYAGMGTTFTSAYTVGGDMFIMHVGDSRAYELRNGRLFRITRDHTVAQEYANMGKLPQSEVDQHPMSHVLTRALGSPTAQIESDTHHRDIEDGTRLLLCSDGLTKVATEAEIASVLANHPVSADACQALVDLALQRGAPDNVTVIVAAFAVK</sequence>
<dbReference type="InterPro" id="IPR015655">
    <property type="entry name" value="PP2C"/>
</dbReference>
<dbReference type="PANTHER" id="PTHR47992">
    <property type="entry name" value="PROTEIN PHOSPHATASE"/>
    <property type="match status" value="1"/>
</dbReference>
<organism evidence="2 3">
    <name type="scientific">Eiseniibacteriota bacterium</name>
    <dbReference type="NCBI Taxonomy" id="2212470"/>
    <lineage>
        <taxon>Bacteria</taxon>
        <taxon>Candidatus Eiseniibacteriota</taxon>
    </lineage>
</organism>
<feature type="domain" description="PPM-type phosphatase" evidence="1">
    <location>
        <begin position="28"/>
        <end position="299"/>
    </location>
</feature>
<gene>
    <name evidence="2" type="ORF">HZA61_02840</name>
</gene>
<accession>A0A933W7G2</accession>
<dbReference type="InterPro" id="IPR036457">
    <property type="entry name" value="PPM-type-like_dom_sf"/>
</dbReference>
<dbReference type="AlphaFoldDB" id="A0A933W7G2"/>
<dbReference type="Pfam" id="PF13672">
    <property type="entry name" value="PP2C_2"/>
    <property type="match status" value="1"/>
</dbReference>
<name>A0A933W7G2_UNCEI</name>
<dbReference type="Proteomes" id="UP000696931">
    <property type="component" value="Unassembled WGS sequence"/>
</dbReference>